<dbReference type="Proteomes" id="UP000298416">
    <property type="component" value="Unassembled WGS sequence"/>
</dbReference>
<evidence type="ECO:0000313" key="1">
    <source>
        <dbReference type="EMBL" id="KAG6414562.1"/>
    </source>
</evidence>
<organism evidence="1">
    <name type="scientific">Salvia splendens</name>
    <name type="common">Scarlet sage</name>
    <dbReference type="NCBI Taxonomy" id="180675"/>
    <lineage>
        <taxon>Eukaryota</taxon>
        <taxon>Viridiplantae</taxon>
        <taxon>Streptophyta</taxon>
        <taxon>Embryophyta</taxon>
        <taxon>Tracheophyta</taxon>
        <taxon>Spermatophyta</taxon>
        <taxon>Magnoliopsida</taxon>
        <taxon>eudicotyledons</taxon>
        <taxon>Gunneridae</taxon>
        <taxon>Pentapetalae</taxon>
        <taxon>asterids</taxon>
        <taxon>lamiids</taxon>
        <taxon>Lamiales</taxon>
        <taxon>Lamiaceae</taxon>
        <taxon>Nepetoideae</taxon>
        <taxon>Mentheae</taxon>
        <taxon>Salviinae</taxon>
        <taxon>Salvia</taxon>
        <taxon>Salvia subgen. Calosphace</taxon>
        <taxon>core Calosphace</taxon>
    </lineage>
</organism>
<dbReference type="AlphaFoldDB" id="A0A8X8XKM5"/>
<reference evidence="1" key="2">
    <citation type="submission" date="2020-08" db="EMBL/GenBank/DDBJ databases">
        <title>Plant Genome Project.</title>
        <authorList>
            <person name="Zhang R.-G."/>
        </authorList>
    </citation>
    <scope>NUCLEOTIDE SEQUENCE</scope>
    <source>
        <strain evidence="1">Huo1</strain>
        <tissue evidence="1">Leaf</tissue>
    </source>
</reference>
<accession>A0A8X8XKM5</accession>
<keyword evidence="2" id="KW-1185">Reference proteome</keyword>
<reference evidence="1" key="1">
    <citation type="submission" date="2018-01" db="EMBL/GenBank/DDBJ databases">
        <authorList>
            <person name="Mao J.F."/>
        </authorList>
    </citation>
    <scope>NUCLEOTIDE SEQUENCE</scope>
    <source>
        <strain evidence="1">Huo1</strain>
        <tissue evidence="1">Leaf</tissue>
    </source>
</reference>
<sequence length="148" mass="16283">MLLDSTVSTNALELLLIPLQNPQFTFSSSHRSSTMASRCRTISRPAMSFLKSSFSKPSSTPMFSAQSPRLSPSPFSRYVQPLFSRIDMFSPSIASNGYAPISVTASLGIVVGSANLLSRHRHQGLQIFVSGYALQCQPWSLIDFIMFL</sequence>
<evidence type="ECO:0000313" key="2">
    <source>
        <dbReference type="Proteomes" id="UP000298416"/>
    </source>
</evidence>
<comment type="caution">
    <text evidence="1">The sequence shown here is derived from an EMBL/GenBank/DDBJ whole genome shotgun (WGS) entry which is preliminary data.</text>
</comment>
<proteinExistence type="predicted"/>
<dbReference type="EMBL" id="PNBA02000008">
    <property type="protein sequence ID" value="KAG6414562.1"/>
    <property type="molecule type" value="Genomic_DNA"/>
</dbReference>
<gene>
    <name evidence="1" type="ORF">SASPL_121934</name>
</gene>
<protein>
    <submittedName>
        <fullName evidence="1">Uncharacterized protein</fullName>
    </submittedName>
</protein>
<name>A0A8X8XKM5_SALSN</name>